<dbReference type="InterPro" id="IPR038612">
    <property type="entry name" value="YkfF-like_sf"/>
</dbReference>
<dbReference type="InterPro" id="IPR009253">
    <property type="entry name" value="DUF905"/>
</dbReference>
<evidence type="ECO:0000256" key="1">
    <source>
        <dbReference type="ARBA" id="ARBA00007059"/>
    </source>
</evidence>
<dbReference type="Pfam" id="PF06006">
    <property type="entry name" value="DUF905"/>
    <property type="match status" value="1"/>
</dbReference>
<reference evidence="2" key="2">
    <citation type="submission" date="2020-02" db="EMBL/GenBank/DDBJ databases">
        <authorList>
            <consortium name="NCBI Pathogen Detection Project"/>
        </authorList>
    </citation>
    <scope>NUCLEOTIDE SEQUENCE</scope>
    <source>
        <strain evidence="2">MA.MC_05-0654</strain>
    </source>
</reference>
<accession>A0A758A5S7</accession>
<proteinExistence type="inferred from homology"/>
<name>A0A758A5S7_SALER</name>
<comment type="caution">
    <text evidence="2">The sequence shown here is derived from an EMBL/GenBank/DDBJ whole genome shotgun (WGS) entry which is preliminary data.</text>
</comment>
<organism evidence="2">
    <name type="scientific">Salmonella enterica</name>
    <name type="common">Salmonella choleraesuis</name>
    <dbReference type="NCBI Taxonomy" id="28901"/>
    <lineage>
        <taxon>Bacteria</taxon>
        <taxon>Pseudomonadati</taxon>
        <taxon>Pseudomonadota</taxon>
        <taxon>Gammaproteobacteria</taxon>
        <taxon>Enterobacterales</taxon>
        <taxon>Enterobacteriaceae</taxon>
        <taxon>Salmonella</taxon>
    </lineage>
</organism>
<reference evidence="2" key="1">
    <citation type="journal article" date="2018" name="Genome Biol.">
        <title>SKESA: strategic k-mer extension for scrupulous assemblies.</title>
        <authorList>
            <person name="Souvorov A."/>
            <person name="Agarwala R."/>
            <person name="Lipman D.J."/>
        </authorList>
    </citation>
    <scope>NUCLEOTIDE SEQUENCE</scope>
    <source>
        <strain evidence="2">MA.MC_05-0654</strain>
    </source>
</reference>
<protein>
    <submittedName>
        <fullName evidence="2">DUF905 domain-containing protein</fullName>
    </submittedName>
</protein>
<evidence type="ECO:0000313" key="2">
    <source>
        <dbReference type="EMBL" id="HAG0889465.1"/>
    </source>
</evidence>
<dbReference type="EMBL" id="DAAXGJ010000005">
    <property type="protein sequence ID" value="HAG0889465.1"/>
    <property type="molecule type" value="Genomic_DNA"/>
</dbReference>
<comment type="similarity">
    <text evidence="1">Belongs to the UPF0401 family.</text>
</comment>
<dbReference type="Gene3D" id="3.30.160.130">
    <property type="entry name" value="ykff protein like domains"/>
    <property type="match status" value="1"/>
</dbReference>
<dbReference type="SUPFAM" id="SSF54786">
    <property type="entry name" value="YcfA/nrd intein domain"/>
    <property type="match status" value="1"/>
</dbReference>
<gene>
    <name evidence="2" type="ORF">G8U60_001953</name>
</gene>
<dbReference type="AlphaFoldDB" id="A0A758A5S7"/>
<sequence length="91" mass="10348">MRCGRGYLSGETRYAGLHTEYVLAEGSFSYGQAVAVITAYRNVFIQDDPGTHFRLVIRNAEGQLRWRCWNFESDAGKQLNPYLASEGILRQ</sequence>